<dbReference type="Gene3D" id="2.60.120.430">
    <property type="entry name" value="Galactose-binding lectin"/>
    <property type="match status" value="1"/>
</dbReference>
<keyword evidence="15" id="KW-0675">Receptor</keyword>
<proteinExistence type="predicted"/>
<feature type="signal peptide" evidence="20">
    <location>
        <begin position="1"/>
        <end position="20"/>
    </location>
</feature>
<evidence type="ECO:0000256" key="14">
    <source>
        <dbReference type="ARBA" id="ARBA00023136"/>
    </source>
</evidence>
<dbReference type="FunFam" id="3.30.200.20:FF:000217">
    <property type="entry name" value="probable LRR receptor-like serine/threonine-protein kinase At1g53430"/>
    <property type="match status" value="1"/>
</dbReference>
<dbReference type="Gene3D" id="3.80.10.10">
    <property type="entry name" value="Ribonuclease Inhibitor"/>
    <property type="match status" value="3"/>
</dbReference>
<evidence type="ECO:0000256" key="8">
    <source>
        <dbReference type="ARBA" id="ARBA00022729"/>
    </source>
</evidence>
<keyword evidence="23" id="KW-1185">Reference proteome</keyword>
<dbReference type="InterPro" id="IPR051824">
    <property type="entry name" value="LRR_Rcpt-Like_S/T_Kinase"/>
</dbReference>
<name>A0A8X8WJL8_SALSN</name>
<dbReference type="PANTHER" id="PTHR48006">
    <property type="entry name" value="LEUCINE-RICH REPEAT-CONTAINING PROTEIN DDB_G0281931-RELATED"/>
    <property type="match status" value="1"/>
</dbReference>
<keyword evidence="4" id="KW-0597">Phosphoprotein</keyword>
<dbReference type="GO" id="GO:0016020">
    <property type="term" value="C:membrane"/>
    <property type="evidence" value="ECO:0007669"/>
    <property type="project" value="UniProtKB-SubCell"/>
</dbReference>
<keyword evidence="5" id="KW-0433">Leucine-rich repeat</keyword>
<organism evidence="22">
    <name type="scientific">Salvia splendens</name>
    <name type="common">Scarlet sage</name>
    <dbReference type="NCBI Taxonomy" id="180675"/>
    <lineage>
        <taxon>Eukaryota</taxon>
        <taxon>Viridiplantae</taxon>
        <taxon>Streptophyta</taxon>
        <taxon>Embryophyta</taxon>
        <taxon>Tracheophyta</taxon>
        <taxon>Spermatophyta</taxon>
        <taxon>Magnoliopsida</taxon>
        <taxon>eudicotyledons</taxon>
        <taxon>Gunneridae</taxon>
        <taxon>Pentapetalae</taxon>
        <taxon>asterids</taxon>
        <taxon>lamiids</taxon>
        <taxon>Lamiales</taxon>
        <taxon>Lamiaceae</taxon>
        <taxon>Nepetoideae</taxon>
        <taxon>Mentheae</taxon>
        <taxon>Salviinae</taxon>
        <taxon>Salvia</taxon>
        <taxon>Salvia subgen. Calosphace</taxon>
        <taxon>core Calosphace</taxon>
    </lineage>
</organism>
<accession>A0A8X8WJL8</accession>
<comment type="catalytic activity">
    <reaction evidence="18">
        <text>L-seryl-[protein] + ATP = O-phospho-L-seryl-[protein] + ADP + H(+)</text>
        <dbReference type="Rhea" id="RHEA:17989"/>
        <dbReference type="Rhea" id="RHEA-COMP:9863"/>
        <dbReference type="Rhea" id="RHEA-COMP:11604"/>
        <dbReference type="ChEBI" id="CHEBI:15378"/>
        <dbReference type="ChEBI" id="CHEBI:29999"/>
        <dbReference type="ChEBI" id="CHEBI:30616"/>
        <dbReference type="ChEBI" id="CHEBI:83421"/>
        <dbReference type="ChEBI" id="CHEBI:456216"/>
        <dbReference type="EC" id="2.7.11.1"/>
    </reaction>
</comment>
<evidence type="ECO:0000256" key="15">
    <source>
        <dbReference type="ARBA" id="ARBA00023170"/>
    </source>
</evidence>
<evidence type="ECO:0000256" key="20">
    <source>
        <dbReference type="SAM" id="SignalP"/>
    </source>
</evidence>
<reference evidence="22" key="1">
    <citation type="submission" date="2018-01" db="EMBL/GenBank/DDBJ databases">
        <authorList>
            <person name="Mao J.F."/>
        </authorList>
    </citation>
    <scope>NUCLEOTIDE SEQUENCE</scope>
    <source>
        <strain evidence="22">Huo1</strain>
        <tissue evidence="22">Leaf</tissue>
    </source>
</reference>
<keyword evidence="8 20" id="KW-0732">Signal</keyword>
<dbReference type="Proteomes" id="UP000298416">
    <property type="component" value="Unassembled WGS sequence"/>
</dbReference>
<feature type="transmembrane region" description="Helical" evidence="19">
    <location>
        <begin position="596"/>
        <end position="621"/>
    </location>
</feature>
<evidence type="ECO:0000256" key="11">
    <source>
        <dbReference type="ARBA" id="ARBA00022777"/>
    </source>
</evidence>
<dbReference type="Gene3D" id="3.30.200.20">
    <property type="entry name" value="Phosphorylase Kinase, domain 1"/>
    <property type="match status" value="1"/>
</dbReference>
<evidence type="ECO:0000256" key="19">
    <source>
        <dbReference type="SAM" id="Phobius"/>
    </source>
</evidence>
<dbReference type="Pfam" id="PF00560">
    <property type="entry name" value="LRR_1"/>
    <property type="match status" value="2"/>
</dbReference>
<dbReference type="FunFam" id="2.60.120.430:FF:000004">
    <property type="entry name" value="Putative leucine-rich repeat receptor-like serine/threonine-protein kinase"/>
    <property type="match status" value="1"/>
</dbReference>
<sequence>MLSFWRLFIALILLASLVSGAAVLPPDEVESLRVIAKRLGKTDWDFSVDPCSGLSGWATLNPVRGTENALTCNCTFDNTTTCHVTSIILKAQNLNGSIPPELVRLPFLQVIDLTRNYLNGIIPPEWGSMNLVNISMFGNRISGSIPKELANITTLQELVLEGNQLTGTIPPELGNFPQIRRLLFASNNLTGELPTSLAKLATLTDFRISDNYFKGSIPNFVQNWTNMERLAIQASGLAGPIPSGIASLTQLTDLRISDLNGNDSSLPSLSPLKNIKNLILRSCNIVGTLAESIGDLTTLKVLDLSYNKLTGPIPESFVHLSNTDFVYLTGNSLSGPLPAWMLKDGDRIDLSYNNLTSGSLPAECRPRNLNLFASSKGNTIGVALCLSRTCEKKYHSLHINCGGGHEVDDKGSSYDEDTNSGGPSDFYLGRTNWGFSSTGHFLDDDRPTDSFTWQNTSSISGQNEKLYRNARLSPLSLTYYGFCLMNGNYTVNLHFAEIMFTDDRTYSSLGRRVFDVYIQGKLVLKDFDIELEAGGVNKPLTKNFTAVVTDTTLDIHFYWAGKGTSGIPVRGVYGPLISAISVDPNFTPPSEGGSSISGGVIAGIVVGVLSAVILVLGILWWKGCFKRKDSMHDDLKGLDLHTGTFTLRQIKAATNNFDPANKIGEGGFGPVFKGILLDNTVIAVKQLSSKSKQGNREFINEIGMISALQHPHLVKLYGCCIESNQLLLVYEYLENNSLARALFGPEDQQLHLDWPTRHKICIGIARGLAYLHEESRLKIVHRDIKATNVLLDKDLIPKISDFGLAKLDEDDNTHISTRVAGTFGYMAPEYAMRGYLTDKADVYSFGVVLLEVISGKCNTSIKTKNECFYLLDWVNTLKKSGNLIELVDTRLGSDFNKEEAMTAINVGLHCTNAEAAERPSMSTVVSMLEGKVGVQHFASDMNVSVGKVKAEEAVEVQSISTDVPWTGSSASTADLYPVTVDTEYWEKRGL</sequence>
<dbReference type="CDD" id="cd14066">
    <property type="entry name" value="STKc_IRAK"/>
    <property type="match status" value="1"/>
</dbReference>
<dbReference type="FunFam" id="3.80.10.10:FF:001022">
    <property type="entry name" value="Probable LRR receptor-like serine/threonine-protein kinase At1g53420"/>
    <property type="match status" value="1"/>
</dbReference>
<dbReference type="GO" id="GO:0005524">
    <property type="term" value="F:ATP binding"/>
    <property type="evidence" value="ECO:0007669"/>
    <property type="project" value="UniProtKB-KW"/>
</dbReference>
<keyword evidence="3" id="KW-0723">Serine/threonine-protein kinase</keyword>
<evidence type="ECO:0000256" key="13">
    <source>
        <dbReference type="ARBA" id="ARBA00022989"/>
    </source>
</evidence>
<dbReference type="InterPro" id="IPR032675">
    <property type="entry name" value="LRR_dom_sf"/>
</dbReference>
<comment type="caution">
    <text evidence="22">The sequence shown here is derived from an EMBL/GenBank/DDBJ whole genome shotgun (WGS) entry which is preliminary data.</text>
</comment>
<keyword evidence="12" id="KW-0067">ATP-binding</keyword>
<keyword evidence="11" id="KW-0418">Kinase</keyword>
<evidence type="ECO:0000259" key="21">
    <source>
        <dbReference type="PROSITE" id="PS50011"/>
    </source>
</evidence>
<dbReference type="InterPro" id="IPR000719">
    <property type="entry name" value="Prot_kinase_dom"/>
</dbReference>
<keyword evidence="10" id="KW-0547">Nucleotide-binding</keyword>
<dbReference type="InterPro" id="IPR001245">
    <property type="entry name" value="Ser-Thr/Tyr_kinase_cat_dom"/>
</dbReference>
<evidence type="ECO:0000256" key="4">
    <source>
        <dbReference type="ARBA" id="ARBA00022553"/>
    </source>
</evidence>
<dbReference type="Pfam" id="PF07714">
    <property type="entry name" value="PK_Tyr_Ser-Thr"/>
    <property type="match status" value="1"/>
</dbReference>
<dbReference type="Pfam" id="PF11721">
    <property type="entry name" value="Malectin"/>
    <property type="match status" value="1"/>
</dbReference>
<evidence type="ECO:0000256" key="9">
    <source>
        <dbReference type="ARBA" id="ARBA00022737"/>
    </source>
</evidence>
<evidence type="ECO:0000313" key="23">
    <source>
        <dbReference type="Proteomes" id="UP000298416"/>
    </source>
</evidence>
<keyword evidence="7 19" id="KW-0812">Transmembrane</keyword>
<dbReference type="Pfam" id="PF13855">
    <property type="entry name" value="LRR_8"/>
    <property type="match status" value="1"/>
</dbReference>
<evidence type="ECO:0000256" key="1">
    <source>
        <dbReference type="ARBA" id="ARBA00004479"/>
    </source>
</evidence>
<dbReference type="PROSITE" id="PS50011">
    <property type="entry name" value="PROTEIN_KINASE_DOM"/>
    <property type="match status" value="1"/>
</dbReference>
<dbReference type="EC" id="2.7.11.1" evidence="2"/>
<evidence type="ECO:0000256" key="7">
    <source>
        <dbReference type="ARBA" id="ARBA00022692"/>
    </source>
</evidence>
<comment type="subcellular location">
    <subcellularLocation>
        <location evidence="1">Membrane</location>
        <topology evidence="1">Single-pass type I membrane protein</topology>
    </subcellularLocation>
</comment>
<protein>
    <recommendedName>
        <fullName evidence="2">non-specific serine/threonine protein kinase</fullName>
        <ecNumber evidence="2">2.7.11.1</ecNumber>
    </recommendedName>
</protein>
<evidence type="ECO:0000313" key="22">
    <source>
        <dbReference type="EMBL" id="KAG6395584.1"/>
    </source>
</evidence>
<reference evidence="22" key="2">
    <citation type="submission" date="2020-08" db="EMBL/GenBank/DDBJ databases">
        <title>Plant Genome Project.</title>
        <authorList>
            <person name="Zhang R.-G."/>
        </authorList>
    </citation>
    <scope>NUCLEOTIDE SEQUENCE</scope>
    <source>
        <strain evidence="22">Huo1</strain>
        <tissue evidence="22">Leaf</tissue>
    </source>
</reference>
<dbReference type="InterPro" id="IPR011009">
    <property type="entry name" value="Kinase-like_dom_sf"/>
</dbReference>
<dbReference type="InterPro" id="IPR021720">
    <property type="entry name" value="Malectin_dom"/>
</dbReference>
<dbReference type="FunFam" id="1.10.510.10:FF:000044">
    <property type="entry name" value="Putative LRR receptor-like serine/threonine-protein kinase"/>
    <property type="match status" value="1"/>
</dbReference>
<dbReference type="GO" id="GO:0004674">
    <property type="term" value="F:protein serine/threonine kinase activity"/>
    <property type="evidence" value="ECO:0007669"/>
    <property type="project" value="UniProtKB-KW"/>
</dbReference>
<evidence type="ECO:0000256" key="16">
    <source>
        <dbReference type="ARBA" id="ARBA00023180"/>
    </source>
</evidence>
<evidence type="ECO:0000256" key="2">
    <source>
        <dbReference type="ARBA" id="ARBA00012513"/>
    </source>
</evidence>
<evidence type="ECO:0000256" key="10">
    <source>
        <dbReference type="ARBA" id="ARBA00022741"/>
    </source>
</evidence>
<evidence type="ECO:0000256" key="12">
    <source>
        <dbReference type="ARBA" id="ARBA00022840"/>
    </source>
</evidence>
<dbReference type="PANTHER" id="PTHR48006:SF81">
    <property type="entry name" value="PROTEIN KINASE DOMAIN-CONTAINING PROTEIN"/>
    <property type="match status" value="1"/>
</dbReference>
<gene>
    <name evidence="22" type="ORF">SASPL_141707</name>
</gene>
<dbReference type="SMART" id="SM00220">
    <property type="entry name" value="S_TKc"/>
    <property type="match status" value="1"/>
</dbReference>
<keyword evidence="13 19" id="KW-1133">Transmembrane helix</keyword>
<comment type="catalytic activity">
    <reaction evidence="17">
        <text>L-threonyl-[protein] + ATP = O-phospho-L-threonyl-[protein] + ADP + H(+)</text>
        <dbReference type="Rhea" id="RHEA:46608"/>
        <dbReference type="Rhea" id="RHEA-COMP:11060"/>
        <dbReference type="Rhea" id="RHEA-COMP:11605"/>
        <dbReference type="ChEBI" id="CHEBI:15378"/>
        <dbReference type="ChEBI" id="CHEBI:30013"/>
        <dbReference type="ChEBI" id="CHEBI:30616"/>
        <dbReference type="ChEBI" id="CHEBI:61977"/>
        <dbReference type="ChEBI" id="CHEBI:456216"/>
        <dbReference type="EC" id="2.7.11.1"/>
    </reaction>
</comment>
<dbReference type="PROSITE" id="PS00108">
    <property type="entry name" value="PROTEIN_KINASE_ST"/>
    <property type="match status" value="1"/>
</dbReference>
<evidence type="ECO:0000256" key="6">
    <source>
        <dbReference type="ARBA" id="ARBA00022679"/>
    </source>
</evidence>
<keyword evidence="9" id="KW-0677">Repeat</keyword>
<evidence type="ECO:0000256" key="3">
    <source>
        <dbReference type="ARBA" id="ARBA00022527"/>
    </source>
</evidence>
<keyword evidence="14 19" id="KW-0472">Membrane</keyword>
<dbReference type="OrthoDB" id="1897577at2759"/>
<dbReference type="SUPFAM" id="SSF52058">
    <property type="entry name" value="L domain-like"/>
    <property type="match status" value="1"/>
</dbReference>
<dbReference type="Gene3D" id="1.10.510.10">
    <property type="entry name" value="Transferase(Phosphotransferase) domain 1"/>
    <property type="match status" value="1"/>
</dbReference>
<evidence type="ECO:0000256" key="17">
    <source>
        <dbReference type="ARBA" id="ARBA00047899"/>
    </source>
</evidence>
<dbReference type="SUPFAM" id="SSF56112">
    <property type="entry name" value="Protein kinase-like (PK-like)"/>
    <property type="match status" value="1"/>
</dbReference>
<evidence type="ECO:0000256" key="18">
    <source>
        <dbReference type="ARBA" id="ARBA00048679"/>
    </source>
</evidence>
<dbReference type="EMBL" id="PNBA02000016">
    <property type="protein sequence ID" value="KAG6395584.1"/>
    <property type="molecule type" value="Genomic_DNA"/>
</dbReference>
<dbReference type="InterPro" id="IPR008271">
    <property type="entry name" value="Ser/Thr_kinase_AS"/>
</dbReference>
<keyword evidence="6" id="KW-0808">Transferase</keyword>
<keyword evidence="16" id="KW-0325">Glycoprotein</keyword>
<feature type="chain" id="PRO_5036444583" description="non-specific serine/threonine protein kinase" evidence="20">
    <location>
        <begin position="21"/>
        <end position="990"/>
    </location>
</feature>
<dbReference type="AlphaFoldDB" id="A0A8X8WJL8"/>
<dbReference type="InterPro" id="IPR001611">
    <property type="entry name" value="Leu-rich_rpt"/>
</dbReference>
<feature type="domain" description="Protein kinase" evidence="21">
    <location>
        <begin position="657"/>
        <end position="938"/>
    </location>
</feature>
<evidence type="ECO:0000256" key="5">
    <source>
        <dbReference type="ARBA" id="ARBA00022614"/>
    </source>
</evidence>